<dbReference type="Proteomes" id="UP001597361">
    <property type="component" value="Unassembled WGS sequence"/>
</dbReference>
<dbReference type="InterPro" id="IPR008635">
    <property type="entry name" value="Coiled_stalk_dom"/>
</dbReference>
<dbReference type="InterPro" id="IPR011049">
    <property type="entry name" value="Serralysin-like_metalloprot_C"/>
</dbReference>
<dbReference type="CDD" id="cd12820">
    <property type="entry name" value="LbR_YadA-like"/>
    <property type="match status" value="1"/>
</dbReference>
<name>A0ABW4VTT1_9BACT</name>
<dbReference type="RefSeq" id="WP_376889491.1">
    <property type="nucleotide sequence ID" value="NZ_JBHUHR010000049.1"/>
</dbReference>
<gene>
    <name evidence="2" type="ORF">ACFSKL_22270</name>
</gene>
<dbReference type="SUPFAM" id="SSF101967">
    <property type="entry name" value="Adhesin YadA, collagen-binding domain"/>
    <property type="match status" value="2"/>
</dbReference>
<dbReference type="Gene3D" id="2.20.70.140">
    <property type="match status" value="1"/>
</dbReference>
<dbReference type="Gene3D" id="1.20.5.170">
    <property type="match status" value="1"/>
</dbReference>
<evidence type="ECO:0000313" key="3">
    <source>
        <dbReference type="Proteomes" id="UP001597361"/>
    </source>
</evidence>
<dbReference type="EMBL" id="JBHUHR010000049">
    <property type="protein sequence ID" value="MFD2037536.1"/>
    <property type="molecule type" value="Genomic_DNA"/>
</dbReference>
<evidence type="ECO:0000259" key="1">
    <source>
        <dbReference type="Pfam" id="PF05662"/>
    </source>
</evidence>
<protein>
    <recommendedName>
        <fullName evidence="1">Trimeric autotransporter adhesin YadA-like stalk domain-containing protein</fullName>
    </recommendedName>
</protein>
<dbReference type="Gene3D" id="2.150.10.10">
    <property type="entry name" value="Serralysin-like metalloprotease, C-terminal"/>
    <property type="match status" value="1"/>
</dbReference>
<comment type="caution">
    <text evidence="2">The sequence shown here is derived from an EMBL/GenBank/DDBJ whole genome shotgun (WGS) entry which is preliminary data.</text>
</comment>
<organism evidence="2 3">
    <name type="scientific">Belliella marina</name>
    <dbReference type="NCBI Taxonomy" id="1644146"/>
    <lineage>
        <taxon>Bacteria</taxon>
        <taxon>Pseudomonadati</taxon>
        <taxon>Bacteroidota</taxon>
        <taxon>Cytophagia</taxon>
        <taxon>Cytophagales</taxon>
        <taxon>Cyclobacteriaceae</taxon>
        <taxon>Belliella</taxon>
    </lineage>
</organism>
<sequence length="957" mass="98675">MVDNGNGTFTHTAADGTVVTFDANTSTVTQVATSGNVIATHNDGTGNEVQILETLTTIVDNGNGTFTYTDENGDTVIINMSDDRPIYFAGNRGENIAKRLGDTMIFSGELARAADATGANLRVDSDSQQLNLVMAKNLTDLESITLGDTFISSEGIAIDNGPSVTQDGIDAGNTIITNVAPGEISENSTDAINGSQLYQVQQEIYDHSDELVDNGNGTFTHTAADGTVVTFDANTSVVTQVETEGNVIATHDDGAGNVVEIKESITLIGNNAPLTPSERVTAFYINEAGTSFDIFESVTTLIDNGDGTISYQNEAGAIVTIDIAELANTSEVTQVVTAGNTIATHDDGTGTTVDILETITVLDYDDDTKDLTYTDEAGVDTVIGIAATASNGLNVGTGSVTSTDVKLGGDLMEATTITTDATNTLAVAGLVEETDPNLVDIAVVDKVTGVLRTLPVDSLAIEPWNVQTTTIKATENTQNIYQMGTVAIMKDEALADVSLDVEGAVRGGTNQAGTVGANSVAFGDGNIASGANAAAFGTGNIASGANSVAFGAGEGTIDEIGTLSNNEAAGAYSMVMGQANTLWGTGSAVFGNGNQIGTALNEGNWSFVAGLRNVSNSARGYILGMDNVVVTAATGNVDNYIFGQLNTVNGRQNAAIGRELVLNTGHQVAIGRRNAIQTSGNSDPSSLIAATDPVFQVGVGTTSVNLRNAMTILHNSFTGIGIVGTEAAAKPTEMLDIGSEGVRIRDINTLAYEGDIDTDRVVVADATGVLKTLDVADLAATASNGLNIDGTTGDVKLGGDLIEPTVITQAGNTLEIATGGTELIVSDLVELTDAALDDVDGIMVVEADGTVRKVAQTYSATPQNTLKTWTNGDPVYEVVGTVTLATNTNIVPLAGIMPGGSKILSVRFINQATNSISTNIIEYDAILNQVVLGTAGSMTTLHPAGTYDIIVEYVEVP</sequence>
<proteinExistence type="predicted"/>
<reference evidence="3" key="1">
    <citation type="journal article" date="2019" name="Int. J. Syst. Evol. Microbiol.">
        <title>The Global Catalogue of Microorganisms (GCM) 10K type strain sequencing project: providing services to taxonomists for standard genome sequencing and annotation.</title>
        <authorList>
            <consortium name="The Broad Institute Genomics Platform"/>
            <consortium name="The Broad Institute Genome Sequencing Center for Infectious Disease"/>
            <person name="Wu L."/>
            <person name="Ma J."/>
        </authorList>
    </citation>
    <scope>NUCLEOTIDE SEQUENCE [LARGE SCALE GENOMIC DNA]</scope>
    <source>
        <strain evidence="3">CGMCC 1.15180</strain>
    </source>
</reference>
<accession>A0ABW4VTT1</accession>
<keyword evidence="3" id="KW-1185">Reference proteome</keyword>
<evidence type="ECO:0000313" key="2">
    <source>
        <dbReference type="EMBL" id="MFD2037536.1"/>
    </source>
</evidence>
<feature type="domain" description="Trimeric autotransporter adhesin YadA-like stalk" evidence="1">
    <location>
        <begin position="176"/>
        <end position="216"/>
    </location>
</feature>
<dbReference type="Pfam" id="PF05662">
    <property type="entry name" value="YadA_stalk"/>
    <property type="match status" value="1"/>
</dbReference>